<sequence>MVLQYELQRSIQCTYDDNLYIPKTIAFSPGGQYIAAAFGTCVCVWQCSTGDKEYEVPYEAKALSVAWTDERQFICGFADGMLLIATIEIGKHKGDINHKLVGFDPLNSPVEFISLHHSHSSIAIGGDDIVQIWEPSDDGYLKHVITIPPPPTASRDGRKVKVTSIGWVDRETIIVSYLNDGILMWNVASNGHLRPRPGLPVRNQCPRGLVAPDGRHFVALSKANAFHLYHIDSCAFLHSFRPDDNAASSPSYHPALFIHNGSALLGASGSKVFLWDVRTFLSFHEPLSVPSGQLLQLAGECAASTDQFLIAGSTSTGRIVIWKSHQVLASRSQLLNNETKAQCPAERFSYKSATRDRKTPSTGVWSYIFGAVIFTVVIVLLNSRTVPLFNRSALLSSESGTLSSESSQ</sequence>
<name>A0ACB7J187_PLECO</name>
<dbReference type="Proteomes" id="UP000824881">
    <property type="component" value="Unassembled WGS sequence"/>
</dbReference>
<dbReference type="EMBL" id="WQMT02000004">
    <property type="protein sequence ID" value="KAG9224303.1"/>
    <property type="molecule type" value="Genomic_DNA"/>
</dbReference>
<gene>
    <name evidence="1" type="ORF">CCMSSC00406_0004802</name>
</gene>
<evidence type="ECO:0000313" key="2">
    <source>
        <dbReference type="Proteomes" id="UP000824881"/>
    </source>
</evidence>
<accession>A0ACB7J187</accession>
<reference evidence="1 2" key="1">
    <citation type="journal article" date="2021" name="Appl. Environ. Microbiol.">
        <title>Genetic linkage and physical mapping for an oyster mushroom Pleurotus cornucopiae and QTL analysis for the trait cap color.</title>
        <authorList>
            <person name="Zhang Y."/>
            <person name="Gao W."/>
            <person name="Sonnenberg A."/>
            <person name="Chen Q."/>
            <person name="Zhang J."/>
            <person name="Huang C."/>
        </authorList>
    </citation>
    <scope>NUCLEOTIDE SEQUENCE [LARGE SCALE GENOMIC DNA]</scope>
    <source>
        <strain evidence="1">CCMSSC00406</strain>
    </source>
</reference>
<organism evidence="1 2">
    <name type="scientific">Pleurotus cornucopiae</name>
    <name type="common">Cornucopia mushroom</name>
    <dbReference type="NCBI Taxonomy" id="5321"/>
    <lineage>
        <taxon>Eukaryota</taxon>
        <taxon>Fungi</taxon>
        <taxon>Dikarya</taxon>
        <taxon>Basidiomycota</taxon>
        <taxon>Agaricomycotina</taxon>
        <taxon>Agaricomycetes</taxon>
        <taxon>Agaricomycetidae</taxon>
        <taxon>Agaricales</taxon>
        <taxon>Pleurotineae</taxon>
        <taxon>Pleurotaceae</taxon>
        <taxon>Pleurotus</taxon>
    </lineage>
</organism>
<protein>
    <submittedName>
        <fullName evidence="1">Uncharacterized protein</fullName>
    </submittedName>
</protein>
<evidence type="ECO:0000313" key="1">
    <source>
        <dbReference type="EMBL" id="KAG9224303.1"/>
    </source>
</evidence>
<comment type="caution">
    <text evidence="1">The sequence shown here is derived from an EMBL/GenBank/DDBJ whole genome shotgun (WGS) entry which is preliminary data.</text>
</comment>
<proteinExistence type="predicted"/>
<keyword evidence="2" id="KW-1185">Reference proteome</keyword>